<gene>
    <name evidence="5" type="ORF">ACFFGN_04230</name>
</gene>
<feature type="domain" description="TerB N-terminal" evidence="3">
    <location>
        <begin position="21"/>
        <end position="224"/>
    </location>
</feature>
<accession>A0ABV6QF32</accession>
<evidence type="ECO:0000259" key="3">
    <source>
        <dbReference type="Pfam" id="PF13208"/>
    </source>
</evidence>
<proteinExistence type="predicted"/>
<keyword evidence="6" id="KW-1185">Reference proteome</keyword>
<organism evidence="5 6">
    <name type="scientific">Kribbella deserti</name>
    <dbReference type="NCBI Taxonomy" id="1926257"/>
    <lineage>
        <taxon>Bacteria</taxon>
        <taxon>Bacillati</taxon>
        <taxon>Actinomycetota</taxon>
        <taxon>Actinomycetes</taxon>
        <taxon>Propionibacteriales</taxon>
        <taxon>Kribbellaceae</taxon>
        <taxon>Kribbella</taxon>
    </lineage>
</organism>
<sequence length="718" mass="77255">MLSTPPPAIHRLTRHAQWVGPGAPANIAGVQIPGGMLFVGQGLTAPTGDLEPALINPALKVNHHRPDYAGSTMGYWPSYDEITPEARAAYLQWLGTGRGHPSAYIGYVFLFFYGIERRVLVDIANDPTLSWELPPLRAEVQRLLSIYGDNDSFHRYATRFLGLLEVLTAAEPSVVPPLTRENKWQPPPSLLVQLGTFASDGRPIPADWALAWAWYHPDVSLRTTATRCTDEFVALFKSRYAEMYNAGLLVRPGQATVGLEYYAASQGLPSATLTTNIPNVFNDPDARRQLASLAHSAMDDLEPYSRYLGRNPDGRGTVSAAALLPRELLGQPTGEVARLRSWAADLADTRRAISGDALFAQWPIKSPERMAKPEAVALAQLLAQFGLAIEPDVRLGGPAITPATPVVVFHATDNPPNAATASYAAATTLLHLATAVSAADGTISEAEQIHLVSHLKSSLQLTTGEQARLEAHLLWLTASDIKLTGLKRRVEALNRSQREAVADLLVSVAAADGVISPDEVASLTKIFRLLSLDTSQVHSRLHAHLSGDVSRRPEPAAGPVTVRPAGAPDPGYPIREPEKQEGLHRLGPAAGRGVALDLAAIEAKFAETAEVSSLLTDIFSDDEPEATTVRQGAAEPPDTPSLAGLDGTHSAILRTLAGRDVWTRSEFEELAAQYGVMPDGALDTLNEAALDTVDEPFVEDDGNDTLTINDFARQELFA</sequence>
<dbReference type="EMBL" id="JBHLTC010000005">
    <property type="protein sequence ID" value="MFC0623255.1"/>
    <property type="molecule type" value="Genomic_DNA"/>
</dbReference>
<evidence type="ECO:0000259" key="4">
    <source>
        <dbReference type="Pfam" id="PF15615"/>
    </source>
</evidence>
<dbReference type="Gene3D" id="1.10.3680.10">
    <property type="entry name" value="TerB-like"/>
    <property type="match status" value="1"/>
</dbReference>
<dbReference type="Pfam" id="PF13208">
    <property type="entry name" value="TerB_N"/>
    <property type="match status" value="1"/>
</dbReference>
<dbReference type="Pfam" id="PF15615">
    <property type="entry name" value="TerB_C"/>
    <property type="match status" value="1"/>
</dbReference>
<reference evidence="5 6" key="1">
    <citation type="submission" date="2024-09" db="EMBL/GenBank/DDBJ databases">
        <authorList>
            <person name="Sun Q."/>
            <person name="Mori K."/>
        </authorList>
    </citation>
    <scope>NUCLEOTIDE SEQUENCE [LARGE SCALE GENOMIC DNA]</scope>
    <source>
        <strain evidence="5 6">CGMCC 1.15906</strain>
    </source>
</reference>
<dbReference type="InterPro" id="IPR007791">
    <property type="entry name" value="DjlA_N"/>
</dbReference>
<name>A0ABV6QF32_9ACTN</name>
<feature type="region of interest" description="Disordered" evidence="1">
    <location>
        <begin position="543"/>
        <end position="577"/>
    </location>
</feature>
<dbReference type="InterPro" id="IPR028932">
    <property type="entry name" value="TerB-C"/>
</dbReference>
<dbReference type="InterPro" id="IPR029024">
    <property type="entry name" value="TerB-like"/>
</dbReference>
<evidence type="ECO:0000313" key="5">
    <source>
        <dbReference type="EMBL" id="MFC0623255.1"/>
    </source>
</evidence>
<feature type="domain" description="Co-chaperone DjlA N-terminal" evidence="2">
    <location>
        <begin position="430"/>
        <end position="538"/>
    </location>
</feature>
<dbReference type="InterPro" id="IPR025266">
    <property type="entry name" value="TerB_N"/>
</dbReference>
<evidence type="ECO:0000259" key="2">
    <source>
        <dbReference type="Pfam" id="PF05099"/>
    </source>
</evidence>
<protein>
    <submittedName>
        <fullName evidence="5">TerB N-terminal domain-containing protein</fullName>
    </submittedName>
</protein>
<evidence type="ECO:0000256" key="1">
    <source>
        <dbReference type="SAM" id="MobiDB-lite"/>
    </source>
</evidence>
<dbReference type="Proteomes" id="UP001589890">
    <property type="component" value="Unassembled WGS sequence"/>
</dbReference>
<dbReference type="RefSeq" id="WP_380043954.1">
    <property type="nucleotide sequence ID" value="NZ_JBHLTC010000005.1"/>
</dbReference>
<dbReference type="Pfam" id="PF05099">
    <property type="entry name" value="TerB"/>
    <property type="match status" value="1"/>
</dbReference>
<dbReference type="SUPFAM" id="SSF158682">
    <property type="entry name" value="TerB-like"/>
    <property type="match status" value="1"/>
</dbReference>
<feature type="domain" description="TerB-C" evidence="4">
    <location>
        <begin position="589"/>
        <end position="714"/>
    </location>
</feature>
<comment type="caution">
    <text evidence="5">The sequence shown here is derived from an EMBL/GenBank/DDBJ whole genome shotgun (WGS) entry which is preliminary data.</text>
</comment>
<dbReference type="CDD" id="cd07176">
    <property type="entry name" value="terB"/>
    <property type="match status" value="1"/>
</dbReference>
<feature type="region of interest" description="Disordered" evidence="1">
    <location>
        <begin position="624"/>
        <end position="646"/>
    </location>
</feature>
<evidence type="ECO:0000313" key="6">
    <source>
        <dbReference type="Proteomes" id="UP001589890"/>
    </source>
</evidence>